<organism evidence="1 2">
    <name type="scientific">Candidatus Syntropharchaeum butanivorans</name>
    <dbReference type="NCBI Taxonomy" id="1839936"/>
    <lineage>
        <taxon>Archaea</taxon>
        <taxon>Methanobacteriati</taxon>
        <taxon>Methanobacteriota</taxon>
        <taxon>Stenosarchaea group</taxon>
        <taxon>Methanomicrobia</taxon>
        <taxon>Methanosarcinales</taxon>
        <taxon>ANME-2 cluster</taxon>
        <taxon>Candidatus Syntropharchaeum</taxon>
    </lineage>
</organism>
<dbReference type="Proteomes" id="UP000185779">
    <property type="component" value="Unassembled WGS sequence"/>
</dbReference>
<keyword evidence="2" id="KW-1185">Reference proteome</keyword>
<proteinExistence type="predicted"/>
<dbReference type="STRING" id="1839936.SBU_000548"/>
<reference evidence="1" key="1">
    <citation type="submission" date="2016-05" db="EMBL/GenBank/DDBJ databases">
        <title>Microbial consortia oxidize butane by reversing methanogenesis.</title>
        <authorList>
            <person name="Laso-Perez R."/>
            <person name="Richter M."/>
            <person name="Wegener G."/>
            <person name="Musat F."/>
        </authorList>
    </citation>
    <scope>NUCLEOTIDE SEQUENCE [LARGE SCALE GENOMIC DNA]</scope>
    <source>
        <strain evidence="1">BOX1</strain>
    </source>
</reference>
<evidence type="ECO:0000313" key="1">
    <source>
        <dbReference type="EMBL" id="OFV66581.1"/>
    </source>
</evidence>
<dbReference type="AlphaFoldDB" id="A0A1F2P7C0"/>
<evidence type="ECO:0000313" key="2">
    <source>
        <dbReference type="Proteomes" id="UP000185779"/>
    </source>
</evidence>
<accession>A0A1F2P7C0</accession>
<protein>
    <submittedName>
        <fullName evidence="1">Uncharacterized protein</fullName>
    </submittedName>
</protein>
<dbReference type="EMBL" id="LYOR01000002">
    <property type="protein sequence ID" value="OFV66581.1"/>
    <property type="molecule type" value="Genomic_DNA"/>
</dbReference>
<comment type="caution">
    <text evidence="1">The sequence shown here is derived from an EMBL/GenBank/DDBJ whole genome shotgun (WGS) entry which is preliminary data.</text>
</comment>
<sequence length="76" mass="8368">MAGAYHTRWCRTHNLSTTTWEARGIPCRMDRGCPSTLLQATRILFQTLLSPPQSTNTKPRVNLSGSPATAGEILIL</sequence>
<name>A0A1F2P7C0_9EURY</name>
<gene>
    <name evidence="1" type="ORF">SBU_000548</name>
</gene>